<dbReference type="STRING" id="1036181.SAMN05421756_104287"/>
<dbReference type="InterPro" id="IPR025567">
    <property type="entry name" value="DUF4332"/>
</dbReference>
<dbReference type="OrthoDB" id="9794786at2"/>
<dbReference type="AlphaFoldDB" id="A0A1H9HJZ1"/>
<dbReference type="Proteomes" id="UP000198504">
    <property type="component" value="Unassembled WGS sequence"/>
</dbReference>
<protein>
    <recommendedName>
        <fullName evidence="1">DUF4332 domain-containing protein</fullName>
    </recommendedName>
</protein>
<dbReference type="Pfam" id="PF14229">
    <property type="entry name" value="DUF4332"/>
    <property type="match status" value="1"/>
</dbReference>
<keyword evidence="3" id="KW-1185">Reference proteome</keyword>
<reference evidence="3" key="1">
    <citation type="submission" date="2016-10" db="EMBL/GenBank/DDBJ databases">
        <authorList>
            <person name="Varghese N."/>
            <person name="Submissions S."/>
        </authorList>
    </citation>
    <scope>NUCLEOTIDE SEQUENCE [LARGE SCALE GENOMIC DNA]</scope>
    <source>
        <strain evidence="3">CGMCC 4.6856</strain>
    </source>
</reference>
<proteinExistence type="predicted"/>
<dbReference type="Gene3D" id="1.10.150.20">
    <property type="entry name" value="5' to 3' exonuclease, C-terminal subdomain"/>
    <property type="match status" value="1"/>
</dbReference>
<gene>
    <name evidence="2" type="ORF">SAMN05421756_104287</name>
</gene>
<organism evidence="2 3">
    <name type="scientific">Microlunatus flavus</name>
    <dbReference type="NCBI Taxonomy" id="1036181"/>
    <lineage>
        <taxon>Bacteria</taxon>
        <taxon>Bacillati</taxon>
        <taxon>Actinomycetota</taxon>
        <taxon>Actinomycetes</taxon>
        <taxon>Propionibacteriales</taxon>
        <taxon>Propionibacteriaceae</taxon>
        <taxon>Microlunatus</taxon>
    </lineage>
</organism>
<evidence type="ECO:0000313" key="2">
    <source>
        <dbReference type="EMBL" id="SEQ62659.1"/>
    </source>
</evidence>
<name>A0A1H9HJZ1_9ACTN</name>
<sequence>MAMENDLYKLKGIGPKHTEMLESIGVDSIKELSHRNPASLTQMILDRHGRVIGVSEKQVSAWIDEAKGLQQSGA</sequence>
<accession>A0A1H9HJZ1</accession>
<feature type="domain" description="DUF4332" evidence="1">
    <location>
        <begin position="6"/>
        <end position="68"/>
    </location>
</feature>
<evidence type="ECO:0000313" key="3">
    <source>
        <dbReference type="Proteomes" id="UP000198504"/>
    </source>
</evidence>
<evidence type="ECO:0000259" key="1">
    <source>
        <dbReference type="Pfam" id="PF14229"/>
    </source>
</evidence>
<dbReference type="EMBL" id="FOFA01000004">
    <property type="protein sequence ID" value="SEQ62659.1"/>
    <property type="molecule type" value="Genomic_DNA"/>
</dbReference>
<dbReference type="RefSeq" id="WP_091074827.1">
    <property type="nucleotide sequence ID" value="NZ_FOFA01000004.1"/>
</dbReference>